<evidence type="ECO:0000256" key="6">
    <source>
        <dbReference type="ARBA" id="ARBA00022692"/>
    </source>
</evidence>
<dbReference type="EMBL" id="JAUSWN010000006">
    <property type="protein sequence ID" value="MDQ0479266.1"/>
    <property type="molecule type" value="Genomic_DNA"/>
</dbReference>
<evidence type="ECO:0000313" key="12">
    <source>
        <dbReference type="Proteomes" id="UP001224418"/>
    </source>
</evidence>
<dbReference type="InterPro" id="IPR005503">
    <property type="entry name" value="FliL"/>
</dbReference>
<keyword evidence="9 10" id="KW-0472">Membrane</keyword>
<comment type="function">
    <text evidence="1 10">Controls the rotational direction of flagella during chemotaxis.</text>
</comment>
<organism evidence="11 12">
    <name type="scientific">Hathewaya limosa</name>
    <name type="common">Clostridium limosum</name>
    <dbReference type="NCBI Taxonomy" id="1536"/>
    <lineage>
        <taxon>Bacteria</taxon>
        <taxon>Bacillati</taxon>
        <taxon>Bacillota</taxon>
        <taxon>Clostridia</taxon>
        <taxon>Eubacteriales</taxon>
        <taxon>Clostridiaceae</taxon>
        <taxon>Hathewaya</taxon>
    </lineage>
</organism>
<evidence type="ECO:0000256" key="8">
    <source>
        <dbReference type="ARBA" id="ARBA00022989"/>
    </source>
</evidence>
<dbReference type="RefSeq" id="WP_307355356.1">
    <property type="nucleotide sequence ID" value="NZ_BAAACJ010000012.1"/>
</dbReference>
<dbReference type="PANTHER" id="PTHR35091">
    <property type="entry name" value="FLAGELLAR PROTEIN FLIL"/>
    <property type="match status" value="1"/>
</dbReference>
<evidence type="ECO:0000256" key="3">
    <source>
        <dbReference type="ARBA" id="ARBA00008281"/>
    </source>
</evidence>
<keyword evidence="11" id="KW-0969">Cilium</keyword>
<protein>
    <recommendedName>
        <fullName evidence="10">Flagellar protein FliL</fullName>
    </recommendedName>
</protein>
<keyword evidence="12" id="KW-1185">Reference proteome</keyword>
<keyword evidence="5 10" id="KW-0145">Chemotaxis</keyword>
<comment type="subcellular location">
    <subcellularLocation>
        <location evidence="2">Cell membrane</location>
        <topology evidence="2">Single-pass membrane protein</topology>
    </subcellularLocation>
</comment>
<evidence type="ECO:0000256" key="2">
    <source>
        <dbReference type="ARBA" id="ARBA00004162"/>
    </source>
</evidence>
<evidence type="ECO:0000256" key="9">
    <source>
        <dbReference type="ARBA" id="ARBA00023136"/>
    </source>
</evidence>
<reference evidence="11 12" key="1">
    <citation type="submission" date="2023-07" db="EMBL/GenBank/DDBJ databases">
        <title>Genomic Encyclopedia of Type Strains, Phase IV (KMG-IV): sequencing the most valuable type-strain genomes for metagenomic binning, comparative biology and taxonomic classification.</title>
        <authorList>
            <person name="Goeker M."/>
        </authorList>
    </citation>
    <scope>NUCLEOTIDE SEQUENCE [LARGE SCALE GENOMIC DNA]</scope>
    <source>
        <strain evidence="11 12">DSM 1400</strain>
    </source>
</reference>
<keyword evidence="6 10" id="KW-0812">Transmembrane</keyword>
<accession>A0ABU0JQ92</accession>
<dbReference type="Pfam" id="PF03748">
    <property type="entry name" value="FliL"/>
    <property type="match status" value="1"/>
</dbReference>
<proteinExistence type="inferred from homology"/>
<comment type="caution">
    <text evidence="11">The sequence shown here is derived from an EMBL/GenBank/DDBJ whole genome shotgun (WGS) entry which is preliminary data.</text>
</comment>
<dbReference type="Proteomes" id="UP001224418">
    <property type="component" value="Unassembled WGS sequence"/>
</dbReference>
<evidence type="ECO:0000256" key="7">
    <source>
        <dbReference type="ARBA" id="ARBA00022779"/>
    </source>
</evidence>
<keyword evidence="11" id="KW-0966">Cell projection</keyword>
<evidence type="ECO:0000256" key="10">
    <source>
        <dbReference type="RuleBase" id="RU364125"/>
    </source>
</evidence>
<keyword evidence="7 10" id="KW-0283">Flagellar rotation</keyword>
<dbReference type="PANTHER" id="PTHR35091:SF2">
    <property type="entry name" value="FLAGELLAR PROTEIN FLIL"/>
    <property type="match status" value="1"/>
</dbReference>
<evidence type="ECO:0000313" key="11">
    <source>
        <dbReference type="EMBL" id="MDQ0479266.1"/>
    </source>
</evidence>
<feature type="transmembrane region" description="Helical" evidence="10">
    <location>
        <begin position="30"/>
        <end position="52"/>
    </location>
</feature>
<gene>
    <name evidence="11" type="ORF">QOZ93_001006</name>
</gene>
<keyword evidence="4 10" id="KW-1003">Cell membrane</keyword>
<evidence type="ECO:0000256" key="1">
    <source>
        <dbReference type="ARBA" id="ARBA00002254"/>
    </source>
</evidence>
<evidence type="ECO:0000256" key="4">
    <source>
        <dbReference type="ARBA" id="ARBA00022475"/>
    </source>
</evidence>
<keyword evidence="8 10" id="KW-1133">Transmembrane helix</keyword>
<keyword evidence="11" id="KW-0282">Flagellum</keyword>
<name>A0ABU0JQ92_HATLI</name>
<sequence>MAKNKMKKVANANGSVATEAPGNSGNLFKIIIIVLLVLILLGGAIFAGFMYANSKNPISKNINNNFRNNFIKDLVICPLDENTINLADKDIKRYIKVKVSLGYEKNAKLAAELEKDKDKVTDCVISVIRAKKADDLNAAHEEDVKKTIKDKVNQILINGQIEQVYFSEILIQ</sequence>
<comment type="similarity">
    <text evidence="3 10">Belongs to the FliL family.</text>
</comment>
<evidence type="ECO:0000256" key="5">
    <source>
        <dbReference type="ARBA" id="ARBA00022500"/>
    </source>
</evidence>